<reference evidence="2" key="1">
    <citation type="journal article" date="2019" name="PLoS Negl. Trop. Dis.">
        <title>Revisiting the worldwide diversity of Leptospira species in the environment.</title>
        <authorList>
            <person name="Vincent A.T."/>
            <person name="Schiettekatte O."/>
            <person name="Bourhy P."/>
            <person name="Veyrier F.J."/>
            <person name="Picardeau M."/>
        </authorList>
    </citation>
    <scope>NUCLEOTIDE SEQUENCE [LARGE SCALE GENOMIC DNA]</scope>
    <source>
        <strain evidence="2">201800265</strain>
    </source>
</reference>
<dbReference type="AlphaFoldDB" id="A0A4R9JC16"/>
<dbReference type="PANTHER" id="PTHR35580">
    <property type="entry name" value="CELL SURFACE GLYCOPROTEIN (S-LAYER PROTEIN)-LIKE PROTEIN"/>
    <property type="match status" value="1"/>
</dbReference>
<sequence length="443" mass="47536">MRSFFNRTLLLFVLLLLNFCSSPNGGNDFLPLLATMFSSPVEDPYIEPDCVLSSDPLGHKNTDPLKILANFGDRIFIIGETSDNLGGKNPNGYTMPFVMKFSNTATCRDWITILVDKPGTGGQIKSAGVDMFGNTFILGISNGNVGGETCTTSCRFLTKLDLGGDFVWTKFLSFAPSEIQVNSDGYVFLVGETSTTLNGQVPSGSSDAFLIKYDTDGNLLSTTLLGASGKRTRADRLTLDSSGNIYFSGITYGSLGGQTTPGTSGTVFIAKYDSNIAFQWSRNFALTVNQYIPTGMTTDPSGNVYLGGNRDGAGFVDGISVPGTMNTYVAQYDPSGAKQWTKAVGYNNTNVRQAGLAFVSNQVYTYGTVSGNGFPVSATGLSDVFFTSYDTSGTHTGTSRVGYENKYTYARSIYALTTGSLYYSFAIQDSKTLNIVGKTAFPY</sequence>
<keyword evidence="3" id="KW-1185">Reference proteome</keyword>
<protein>
    <recommendedName>
        <fullName evidence="4">Beta-propeller repeat protein</fullName>
    </recommendedName>
</protein>
<dbReference type="OrthoDB" id="329095at2"/>
<feature type="chain" id="PRO_5020533735" description="Beta-propeller repeat protein" evidence="1">
    <location>
        <begin position="27"/>
        <end position="443"/>
    </location>
</feature>
<proteinExistence type="predicted"/>
<dbReference type="RefSeq" id="WP_135615634.1">
    <property type="nucleotide sequence ID" value="NZ_RQFY01000004.1"/>
</dbReference>
<dbReference type="EMBL" id="RQFY01000004">
    <property type="protein sequence ID" value="TGL35461.1"/>
    <property type="molecule type" value="Genomic_DNA"/>
</dbReference>
<feature type="signal peptide" evidence="1">
    <location>
        <begin position="1"/>
        <end position="26"/>
    </location>
</feature>
<accession>A0A4R9JC16</accession>
<dbReference type="Proteomes" id="UP000297871">
    <property type="component" value="Unassembled WGS sequence"/>
</dbReference>
<dbReference type="SUPFAM" id="SSF101898">
    <property type="entry name" value="NHL repeat"/>
    <property type="match status" value="1"/>
</dbReference>
<organism evidence="2 3">
    <name type="scientific">Leptospira koniambonensis</name>
    <dbReference type="NCBI Taxonomy" id="2484950"/>
    <lineage>
        <taxon>Bacteria</taxon>
        <taxon>Pseudomonadati</taxon>
        <taxon>Spirochaetota</taxon>
        <taxon>Spirochaetia</taxon>
        <taxon>Leptospirales</taxon>
        <taxon>Leptospiraceae</taxon>
        <taxon>Leptospira</taxon>
    </lineage>
</organism>
<gene>
    <name evidence="2" type="ORF">EHQ52_13445</name>
</gene>
<evidence type="ECO:0008006" key="4">
    <source>
        <dbReference type="Google" id="ProtNLM"/>
    </source>
</evidence>
<evidence type="ECO:0000313" key="3">
    <source>
        <dbReference type="Proteomes" id="UP000297871"/>
    </source>
</evidence>
<evidence type="ECO:0000256" key="1">
    <source>
        <dbReference type="SAM" id="SignalP"/>
    </source>
</evidence>
<dbReference type="PANTHER" id="PTHR35580:SF1">
    <property type="entry name" value="PHYTASE-LIKE DOMAIN-CONTAINING PROTEIN"/>
    <property type="match status" value="1"/>
</dbReference>
<name>A0A4R9JC16_9LEPT</name>
<evidence type="ECO:0000313" key="2">
    <source>
        <dbReference type="EMBL" id="TGL35461.1"/>
    </source>
</evidence>
<keyword evidence="1" id="KW-0732">Signal</keyword>
<dbReference type="InterPro" id="IPR052918">
    <property type="entry name" value="Motility_Chemotaxis_Reg"/>
</dbReference>
<comment type="caution">
    <text evidence="2">The sequence shown here is derived from an EMBL/GenBank/DDBJ whole genome shotgun (WGS) entry which is preliminary data.</text>
</comment>